<keyword evidence="6" id="KW-0560">Oxidoreductase</keyword>
<evidence type="ECO:0000313" key="9">
    <source>
        <dbReference type="EMBL" id="CAB4626476.1"/>
    </source>
</evidence>
<proteinExistence type="inferred from homology"/>
<dbReference type="Gene3D" id="3.30.360.10">
    <property type="entry name" value="Dihydrodipicolinate Reductase, domain 2"/>
    <property type="match status" value="1"/>
</dbReference>
<reference evidence="9" key="1">
    <citation type="submission" date="2020-05" db="EMBL/GenBank/DDBJ databases">
        <authorList>
            <person name="Chiriac C."/>
            <person name="Salcher M."/>
            <person name="Ghai R."/>
            <person name="Kavagutti S V."/>
        </authorList>
    </citation>
    <scope>NUCLEOTIDE SEQUENCE</scope>
</reference>
<evidence type="ECO:0000256" key="2">
    <source>
        <dbReference type="ARBA" id="ARBA00013072"/>
    </source>
</evidence>
<gene>
    <name evidence="9" type="ORF">UFOPK1939_00963</name>
</gene>
<keyword evidence="5" id="KW-0521">NADP</keyword>
<dbReference type="AlphaFoldDB" id="A0A6J6IPR6"/>
<organism evidence="9">
    <name type="scientific">freshwater metagenome</name>
    <dbReference type="NCBI Taxonomy" id="449393"/>
    <lineage>
        <taxon>unclassified sequences</taxon>
        <taxon>metagenomes</taxon>
        <taxon>ecological metagenomes</taxon>
    </lineage>
</organism>
<comment type="catalytic activity">
    <reaction evidence="7">
        <text>N-acetyl-L-glutamate 5-semialdehyde + phosphate + NADP(+) = N-acetyl-L-glutamyl 5-phosphate + NADPH + H(+)</text>
        <dbReference type="Rhea" id="RHEA:21588"/>
        <dbReference type="ChEBI" id="CHEBI:15378"/>
        <dbReference type="ChEBI" id="CHEBI:29123"/>
        <dbReference type="ChEBI" id="CHEBI:43474"/>
        <dbReference type="ChEBI" id="CHEBI:57783"/>
        <dbReference type="ChEBI" id="CHEBI:57936"/>
        <dbReference type="ChEBI" id="CHEBI:58349"/>
        <dbReference type="EC" id="1.2.1.38"/>
    </reaction>
</comment>
<dbReference type="Pfam" id="PF01118">
    <property type="entry name" value="Semialdhyde_dh"/>
    <property type="match status" value="1"/>
</dbReference>
<comment type="pathway">
    <text evidence="1">Amino-acid biosynthesis; L-arginine biosynthesis; N(2)-acetyl-L-ornithine from L-glutamate: step 3/4.</text>
</comment>
<dbReference type="CDD" id="cd24148">
    <property type="entry name" value="AGPR_1_actinobacAGPR_like"/>
    <property type="match status" value="1"/>
</dbReference>
<dbReference type="GO" id="GO:0051287">
    <property type="term" value="F:NAD binding"/>
    <property type="evidence" value="ECO:0007669"/>
    <property type="project" value="InterPro"/>
</dbReference>
<sequence>MTLTAAVAGGSGYAGGELLRLLHAHPDFSIGPIAAGRHTDVAITDVHPHLIALAGQHFVATDAHTLGEADVVFLALPHGESGKLVSQLPNDCLVVDLGADFRLTDANAWQKYYGGEHAGTWVYGLPELPGARTAIAQSKRVANPGCFPTGIILGLAPLLAADLVEPDDVVVVAASGTSGAGRGLKDSLLGSEVMNSMSAYKVGGVHQHTPEIEQALSAAGGDQVTVLFTPSLAPMPRGILATSTAKALQGVTTEEVHAALHAAYAHEPFVQLLPPGQWPTTGAVLGSNQVYLQAVADAHSGRVTVVSAIDNLTKGAAGQAIQNANLMAGFAETSGLTGMGVAP</sequence>
<dbReference type="Pfam" id="PF22698">
    <property type="entry name" value="Semialdhyde_dhC_1"/>
    <property type="match status" value="1"/>
</dbReference>
<evidence type="ECO:0000259" key="8">
    <source>
        <dbReference type="SMART" id="SM00859"/>
    </source>
</evidence>
<dbReference type="InterPro" id="IPR058924">
    <property type="entry name" value="AGPR_dimerisation_dom"/>
</dbReference>
<dbReference type="SMART" id="SM00859">
    <property type="entry name" value="Semialdhyde_dh"/>
    <property type="match status" value="1"/>
</dbReference>
<accession>A0A6J6IPR6</accession>
<dbReference type="NCBIfam" id="TIGR01850">
    <property type="entry name" value="argC"/>
    <property type="match status" value="1"/>
</dbReference>
<dbReference type="PANTHER" id="PTHR32338:SF10">
    <property type="entry name" value="N-ACETYL-GAMMA-GLUTAMYL-PHOSPHATE REDUCTASE, CHLOROPLASTIC-RELATED"/>
    <property type="match status" value="1"/>
</dbReference>
<evidence type="ECO:0000256" key="6">
    <source>
        <dbReference type="ARBA" id="ARBA00023002"/>
    </source>
</evidence>
<dbReference type="GO" id="GO:0006526">
    <property type="term" value="P:L-arginine biosynthetic process"/>
    <property type="evidence" value="ECO:0007669"/>
    <property type="project" value="UniProtKB-KW"/>
</dbReference>
<dbReference type="PANTHER" id="PTHR32338">
    <property type="entry name" value="N-ACETYL-GAMMA-GLUTAMYL-PHOSPHATE REDUCTASE, CHLOROPLASTIC-RELATED-RELATED"/>
    <property type="match status" value="1"/>
</dbReference>
<evidence type="ECO:0000256" key="7">
    <source>
        <dbReference type="ARBA" id="ARBA00050557"/>
    </source>
</evidence>
<keyword evidence="4" id="KW-0028">Amino-acid biosynthesis</keyword>
<evidence type="ECO:0000256" key="3">
    <source>
        <dbReference type="ARBA" id="ARBA00022571"/>
    </source>
</evidence>
<evidence type="ECO:0000256" key="4">
    <source>
        <dbReference type="ARBA" id="ARBA00022605"/>
    </source>
</evidence>
<dbReference type="InterPro" id="IPR036291">
    <property type="entry name" value="NAD(P)-bd_dom_sf"/>
</dbReference>
<evidence type="ECO:0000256" key="5">
    <source>
        <dbReference type="ARBA" id="ARBA00022857"/>
    </source>
</evidence>
<dbReference type="GO" id="GO:0003942">
    <property type="term" value="F:N-acetyl-gamma-glutamyl-phosphate reductase activity"/>
    <property type="evidence" value="ECO:0007669"/>
    <property type="project" value="UniProtKB-EC"/>
</dbReference>
<dbReference type="Gene3D" id="3.40.50.720">
    <property type="entry name" value="NAD(P)-binding Rossmann-like Domain"/>
    <property type="match status" value="1"/>
</dbReference>
<dbReference type="EC" id="1.2.1.38" evidence="2"/>
<dbReference type="InterPro" id="IPR000706">
    <property type="entry name" value="AGPR_type-1"/>
</dbReference>
<dbReference type="FunFam" id="3.30.360.10:FF:000014">
    <property type="entry name" value="N-acetyl-gamma-glutamyl-phosphate reductase"/>
    <property type="match status" value="1"/>
</dbReference>
<feature type="domain" description="Semialdehyde dehydrogenase NAD-binding" evidence="8">
    <location>
        <begin position="4"/>
        <end position="136"/>
    </location>
</feature>
<dbReference type="CDD" id="cd23934">
    <property type="entry name" value="AGPR_1_C"/>
    <property type="match status" value="1"/>
</dbReference>
<protein>
    <recommendedName>
        <fullName evidence="2">N-acetyl-gamma-glutamyl-phosphate reductase</fullName>
        <ecNumber evidence="2">1.2.1.38</ecNumber>
    </recommendedName>
</protein>
<evidence type="ECO:0000256" key="1">
    <source>
        <dbReference type="ARBA" id="ARBA00004862"/>
    </source>
</evidence>
<dbReference type="InterPro" id="IPR023013">
    <property type="entry name" value="AGPR_AS"/>
</dbReference>
<dbReference type="SUPFAM" id="SSF51735">
    <property type="entry name" value="NAD(P)-binding Rossmann-fold domains"/>
    <property type="match status" value="1"/>
</dbReference>
<dbReference type="InterPro" id="IPR000534">
    <property type="entry name" value="Semialdehyde_DH_NAD-bd"/>
</dbReference>
<dbReference type="EMBL" id="CAEZVF010000160">
    <property type="protein sequence ID" value="CAB4626476.1"/>
    <property type="molecule type" value="Genomic_DNA"/>
</dbReference>
<keyword evidence="3" id="KW-0055">Arginine biosynthesis</keyword>
<dbReference type="InterPro" id="IPR050085">
    <property type="entry name" value="AGPR"/>
</dbReference>
<dbReference type="SUPFAM" id="SSF55347">
    <property type="entry name" value="Glyceraldehyde-3-phosphate dehydrogenase-like, C-terminal domain"/>
    <property type="match status" value="1"/>
</dbReference>
<name>A0A6J6IPR6_9ZZZZ</name>
<dbReference type="PROSITE" id="PS01224">
    <property type="entry name" value="ARGC"/>
    <property type="match status" value="1"/>
</dbReference>
<dbReference type="GO" id="GO:0070401">
    <property type="term" value="F:NADP+ binding"/>
    <property type="evidence" value="ECO:0007669"/>
    <property type="project" value="InterPro"/>
</dbReference>
<dbReference type="HAMAP" id="MF_00150">
    <property type="entry name" value="ArgC_type1"/>
    <property type="match status" value="1"/>
</dbReference>